<dbReference type="GO" id="GO:0004089">
    <property type="term" value="F:carbonate dehydratase activity"/>
    <property type="evidence" value="ECO:0007669"/>
    <property type="project" value="UniProtKB-EC"/>
</dbReference>
<dbReference type="InterPro" id="IPR001148">
    <property type="entry name" value="CA_dom"/>
</dbReference>
<evidence type="ECO:0000256" key="3">
    <source>
        <dbReference type="ARBA" id="ARBA00022723"/>
    </source>
</evidence>
<dbReference type="SMART" id="SM01057">
    <property type="entry name" value="Carb_anhydrase"/>
    <property type="match status" value="1"/>
</dbReference>
<dbReference type="EMBL" id="KX129938">
    <property type="protein sequence ID" value="ANJ65964.1"/>
    <property type="molecule type" value="mRNA"/>
</dbReference>
<protein>
    <recommendedName>
        <fullName evidence="2">carbonic anhydrase</fullName>
        <ecNumber evidence="2">4.2.1.1</ecNumber>
    </recommendedName>
</protein>
<evidence type="ECO:0000256" key="2">
    <source>
        <dbReference type="ARBA" id="ARBA00012925"/>
    </source>
</evidence>
<sequence length="265" mass="29568">APWGYEIENGPDCWGSCYDTCGTGTQQSPINIMESTLESIDYPPIEFIGYDEATDMLLYNDGHSAKLRLAANAYNISGLGLEGDYVADSFHFHWGSTDTVGSEHQIDGTSAPLEMHIVNYSANYTNLDEALGNEGGVAVLGFAFHIGYGENSYFSYVVDHLRDIQYRGSEFSLTNQRLGDYLPAWYNGQYFRYQGSLTTPGCTEGLVWTIFADTIPISESQLEMFRSTLYTEEEQSTYKHIVNHNFRPPQALNGRKVLVGSMMGD</sequence>
<evidence type="ECO:0000256" key="6">
    <source>
        <dbReference type="ARBA" id="ARBA00023239"/>
    </source>
</evidence>
<dbReference type="GO" id="GO:0005886">
    <property type="term" value="C:plasma membrane"/>
    <property type="evidence" value="ECO:0007669"/>
    <property type="project" value="TreeGrafter"/>
</dbReference>
<keyword evidence="5" id="KW-0325">Glycoprotein</keyword>
<dbReference type="Gene3D" id="3.10.200.10">
    <property type="entry name" value="Alpha carbonic anhydrase"/>
    <property type="match status" value="1"/>
</dbReference>
<dbReference type="GO" id="GO:0008270">
    <property type="term" value="F:zinc ion binding"/>
    <property type="evidence" value="ECO:0007669"/>
    <property type="project" value="InterPro"/>
</dbReference>
<dbReference type="Pfam" id="PF00194">
    <property type="entry name" value="Carb_anhydrase"/>
    <property type="match status" value="1"/>
</dbReference>
<dbReference type="PROSITE" id="PS51144">
    <property type="entry name" value="ALPHA_CA_2"/>
    <property type="match status" value="1"/>
</dbReference>
<proteinExistence type="evidence at transcript level"/>
<evidence type="ECO:0000256" key="1">
    <source>
        <dbReference type="ARBA" id="ARBA00010718"/>
    </source>
</evidence>
<dbReference type="InterPro" id="IPR023561">
    <property type="entry name" value="Carbonic_anhydrase_a-class"/>
</dbReference>
<dbReference type="FunFam" id="3.10.200.10:FF:000003">
    <property type="entry name" value="Carbonic anhydrase 12"/>
    <property type="match status" value="1"/>
</dbReference>
<dbReference type="AlphaFoldDB" id="A0A191ZDL7"/>
<evidence type="ECO:0000259" key="8">
    <source>
        <dbReference type="PROSITE" id="PS51144"/>
    </source>
</evidence>
<accession>A0A191ZDL7</accession>
<organism evidence="9">
    <name type="scientific">Hydroides elegans</name>
    <name type="common">Polychaete tubeworm</name>
    <dbReference type="NCBI Taxonomy" id="216498"/>
    <lineage>
        <taxon>Eukaryota</taxon>
        <taxon>Metazoa</taxon>
        <taxon>Spiralia</taxon>
        <taxon>Lophotrochozoa</taxon>
        <taxon>Annelida</taxon>
        <taxon>Polychaeta</taxon>
        <taxon>Sedentaria</taxon>
        <taxon>Canalipalpata</taxon>
        <taxon>Sabellida</taxon>
        <taxon>Serpulidae</taxon>
        <taxon>Hydroides</taxon>
    </lineage>
</organism>
<comment type="similarity">
    <text evidence="1">Belongs to the alpha-carbonic anhydrase family.</text>
</comment>
<reference evidence="9" key="1">
    <citation type="submission" date="2016-04" db="EMBL/GenBank/DDBJ databases">
        <title>Expression and localization of carbonic anhydrase genes in the serpulid polychaete, Hydroides elegans.</title>
        <authorList>
            <person name="Batzel G."/>
            <person name="Nedved B.T."/>
            <person name="Hadfield M.G."/>
        </authorList>
    </citation>
    <scope>NUCLEOTIDE SEQUENCE</scope>
    <source>
        <strain evidence="9">HeCA4</strain>
    </source>
</reference>
<dbReference type="PANTHER" id="PTHR18952:SF265">
    <property type="entry name" value="CARBONIC ANHYDRASE"/>
    <property type="match status" value="1"/>
</dbReference>
<keyword evidence="4" id="KW-0862">Zinc</keyword>
<name>A0A191ZDL7_HYDEL</name>
<evidence type="ECO:0000313" key="9">
    <source>
        <dbReference type="EMBL" id="ANJ65964.1"/>
    </source>
</evidence>
<feature type="domain" description="Alpha-carbonic anhydrase" evidence="8">
    <location>
        <begin position="1"/>
        <end position="261"/>
    </location>
</feature>
<keyword evidence="3" id="KW-0479">Metal-binding</keyword>
<evidence type="ECO:0000256" key="5">
    <source>
        <dbReference type="ARBA" id="ARBA00023180"/>
    </source>
</evidence>
<evidence type="ECO:0000256" key="7">
    <source>
        <dbReference type="ARBA" id="ARBA00048348"/>
    </source>
</evidence>
<dbReference type="EC" id="4.2.1.1" evidence="2"/>
<comment type="catalytic activity">
    <reaction evidence="7">
        <text>hydrogencarbonate + H(+) = CO2 + H2O</text>
        <dbReference type="Rhea" id="RHEA:10748"/>
        <dbReference type="ChEBI" id="CHEBI:15377"/>
        <dbReference type="ChEBI" id="CHEBI:15378"/>
        <dbReference type="ChEBI" id="CHEBI:16526"/>
        <dbReference type="ChEBI" id="CHEBI:17544"/>
        <dbReference type="EC" id="4.2.1.1"/>
    </reaction>
</comment>
<dbReference type="CDD" id="cd00326">
    <property type="entry name" value="alpha_CA"/>
    <property type="match status" value="1"/>
</dbReference>
<feature type="non-terminal residue" evidence="9">
    <location>
        <position position="1"/>
    </location>
</feature>
<keyword evidence="6 9" id="KW-0456">Lyase</keyword>
<dbReference type="InterPro" id="IPR036398">
    <property type="entry name" value="CA_dom_sf"/>
</dbReference>
<evidence type="ECO:0000256" key="4">
    <source>
        <dbReference type="ARBA" id="ARBA00022833"/>
    </source>
</evidence>
<dbReference type="PANTHER" id="PTHR18952">
    <property type="entry name" value="CARBONIC ANHYDRASE"/>
    <property type="match status" value="1"/>
</dbReference>
<dbReference type="SUPFAM" id="SSF51069">
    <property type="entry name" value="Carbonic anhydrase"/>
    <property type="match status" value="1"/>
</dbReference>